<dbReference type="EMBL" id="JBANAX010000857">
    <property type="protein sequence ID" value="KAL1191280.1"/>
    <property type="molecule type" value="Genomic_DNA"/>
</dbReference>
<evidence type="ECO:0000313" key="3">
    <source>
        <dbReference type="Proteomes" id="UP001558713"/>
    </source>
</evidence>
<proteinExistence type="predicted"/>
<feature type="region of interest" description="Disordered" evidence="1">
    <location>
        <begin position="181"/>
        <end position="220"/>
    </location>
</feature>
<accession>A0ABD0ZQP0</accession>
<organism evidence="2 3">
    <name type="scientific">Cardamine amara subsp. amara</name>
    <dbReference type="NCBI Taxonomy" id="228776"/>
    <lineage>
        <taxon>Eukaryota</taxon>
        <taxon>Viridiplantae</taxon>
        <taxon>Streptophyta</taxon>
        <taxon>Embryophyta</taxon>
        <taxon>Tracheophyta</taxon>
        <taxon>Spermatophyta</taxon>
        <taxon>Magnoliopsida</taxon>
        <taxon>eudicotyledons</taxon>
        <taxon>Gunneridae</taxon>
        <taxon>Pentapetalae</taxon>
        <taxon>rosids</taxon>
        <taxon>malvids</taxon>
        <taxon>Brassicales</taxon>
        <taxon>Brassicaceae</taxon>
        <taxon>Cardamineae</taxon>
        <taxon>Cardamine</taxon>
    </lineage>
</organism>
<name>A0ABD0ZQP0_CARAN</name>
<feature type="region of interest" description="Disordered" evidence="1">
    <location>
        <begin position="1"/>
        <end position="31"/>
    </location>
</feature>
<dbReference type="Proteomes" id="UP001558713">
    <property type="component" value="Unassembled WGS sequence"/>
</dbReference>
<keyword evidence="3" id="KW-1185">Reference proteome</keyword>
<feature type="region of interest" description="Disordered" evidence="1">
    <location>
        <begin position="48"/>
        <end position="75"/>
    </location>
</feature>
<comment type="caution">
    <text evidence="2">The sequence shown here is derived from an EMBL/GenBank/DDBJ whole genome shotgun (WGS) entry which is preliminary data.</text>
</comment>
<sequence>MAQTQVPETQENEEVYRVNIDDESRPSTEFTRDLVQIPSLRIQQRGRVNRGISSQRSVGSSRVAFGSGPRGARKRQSFETTLTDTMAGFREFQRQSFSQLRPGTFDQDDFDEFTMARQIFEAMEVTKFSDFWCKCMHQLQEDRFWRKYFIDKAESSNEDKLQFLEALTGCTSHGETCEKRLGSRQHYGSSSSSGVLSGSPSSGGNNSWGQTSHGQWGHGF</sequence>
<feature type="compositionally biased region" description="Low complexity" evidence="1">
    <location>
        <begin position="184"/>
        <end position="209"/>
    </location>
</feature>
<gene>
    <name evidence="2" type="ORF">V5N11_008281</name>
</gene>
<reference evidence="2 3" key="1">
    <citation type="submission" date="2024-04" db="EMBL/GenBank/DDBJ databases">
        <title>Genome assembly C_amara_ONT_v2.</title>
        <authorList>
            <person name="Yant L."/>
            <person name="Moore C."/>
            <person name="Slenker M."/>
        </authorList>
    </citation>
    <scope>NUCLEOTIDE SEQUENCE [LARGE SCALE GENOMIC DNA]</scope>
    <source>
        <tissue evidence="2">Leaf</tissue>
    </source>
</reference>
<evidence type="ECO:0000313" key="2">
    <source>
        <dbReference type="EMBL" id="KAL1191280.1"/>
    </source>
</evidence>
<dbReference type="AlphaFoldDB" id="A0ABD0ZQP0"/>
<protein>
    <submittedName>
        <fullName evidence="2">Uncharacterized protein</fullName>
    </submittedName>
</protein>
<feature type="compositionally biased region" description="Basic and acidic residues" evidence="1">
    <location>
        <begin position="14"/>
        <end position="31"/>
    </location>
</feature>
<feature type="compositionally biased region" description="Polar residues" evidence="1">
    <location>
        <begin position="51"/>
        <end position="60"/>
    </location>
</feature>
<evidence type="ECO:0000256" key="1">
    <source>
        <dbReference type="SAM" id="MobiDB-lite"/>
    </source>
</evidence>